<evidence type="ECO:0000256" key="4">
    <source>
        <dbReference type="ARBA" id="ARBA00022475"/>
    </source>
</evidence>
<dbReference type="PANTHER" id="PTHR30386:SF17">
    <property type="entry name" value="ALKALINE PROTEASE SECRETION PROTEIN APRE"/>
    <property type="match status" value="1"/>
</dbReference>
<feature type="domain" description="AprE-like long alpha-helical hairpin" evidence="11">
    <location>
        <begin position="99"/>
        <end position="282"/>
    </location>
</feature>
<dbReference type="GO" id="GO:0005886">
    <property type="term" value="C:plasma membrane"/>
    <property type="evidence" value="ECO:0007669"/>
    <property type="project" value="UniProtKB-SubCell"/>
</dbReference>
<comment type="similarity">
    <text evidence="2 9">Belongs to the membrane fusion protein (MFP) (TC 8.A.1) family.</text>
</comment>
<evidence type="ECO:0000256" key="7">
    <source>
        <dbReference type="ARBA" id="ARBA00022989"/>
    </source>
</evidence>
<dbReference type="Gene3D" id="1.10.287.470">
    <property type="entry name" value="Helix hairpin bin"/>
    <property type="match status" value="1"/>
</dbReference>
<dbReference type="Pfam" id="PF26002">
    <property type="entry name" value="Beta-barrel_AprE"/>
    <property type="match status" value="1"/>
</dbReference>
<dbReference type="InterPro" id="IPR010129">
    <property type="entry name" value="T1SS_HlyD"/>
</dbReference>
<feature type="transmembrane region" description="Helical" evidence="9">
    <location>
        <begin position="25"/>
        <end position="43"/>
    </location>
</feature>
<accession>A0A023PYW7</accession>
<dbReference type="InterPro" id="IPR058982">
    <property type="entry name" value="Beta-barrel_AprE"/>
</dbReference>
<keyword evidence="7 9" id="KW-1133">Transmembrane helix</keyword>
<dbReference type="EMBL" id="KF724688">
    <property type="protein sequence ID" value="AHX39794.1"/>
    <property type="molecule type" value="Genomic_DNA"/>
</dbReference>
<dbReference type="InterPro" id="IPR058781">
    <property type="entry name" value="HH_AprE-like"/>
</dbReference>
<feature type="coiled-coil region" evidence="10">
    <location>
        <begin position="215"/>
        <end position="242"/>
    </location>
</feature>
<gene>
    <name evidence="14" type="ORF">JF50_17830</name>
</gene>
<evidence type="ECO:0000313" key="14">
    <source>
        <dbReference type="EMBL" id="KID56144.1"/>
    </source>
</evidence>
<evidence type="ECO:0000256" key="8">
    <source>
        <dbReference type="ARBA" id="ARBA00023136"/>
    </source>
</evidence>
<keyword evidence="8 9" id="KW-0472">Membrane</keyword>
<reference evidence="13" key="1">
    <citation type="journal article" date="2014" name="Science">
        <title>Marine tubeworm metamorphosis induced by arrays of bacterial phage tail-like structures.</title>
        <authorList>
            <person name="Shikuma N.J."/>
            <person name="Pilhofer M."/>
            <person name="Weiss G.L."/>
            <person name="Hadfield M.G."/>
            <person name="Jensen G.J."/>
            <person name="Newman D.K."/>
        </authorList>
    </citation>
    <scope>NUCLEOTIDE SEQUENCE</scope>
    <source>
        <strain evidence="13">HI1</strain>
    </source>
</reference>
<name>A0A023PYW7_9GAMM</name>
<evidence type="ECO:0000256" key="9">
    <source>
        <dbReference type="RuleBase" id="RU365093"/>
    </source>
</evidence>
<dbReference type="InterPro" id="IPR050739">
    <property type="entry name" value="MFP"/>
</dbReference>
<keyword evidence="3 9" id="KW-0813">Transport</keyword>
<dbReference type="Gene3D" id="2.40.30.170">
    <property type="match status" value="1"/>
</dbReference>
<evidence type="ECO:0000259" key="11">
    <source>
        <dbReference type="Pfam" id="PF25994"/>
    </source>
</evidence>
<keyword evidence="5 9" id="KW-0997">Cell inner membrane</keyword>
<evidence type="ECO:0000256" key="10">
    <source>
        <dbReference type="SAM" id="Coils"/>
    </source>
</evidence>
<dbReference type="EMBL" id="JWIC01000007">
    <property type="protein sequence ID" value="KID56144.1"/>
    <property type="molecule type" value="Genomic_DNA"/>
</dbReference>
<evidence type="ECO:0000313" key="13">
    <source>
        <dbReference type="EMBL" id="AHX39794.1"/>
    </source>
</evidence>
<evidence type="ECO:0000313" key="15">
    <source>
        <dbReference type="Proteomes" id="UP000031327"/>
    </source>
</evidence>
<evidence type="ECO:0000259" key="12">
    <source>
        <dbReference type="Pfam" id="PF26002"/>
    </source>
</evidence>
<dbReference type="PANTHER" id="PTHR30386">
    <property type="entry name" value="MEMBRANE FUSION SUBUNIT OF EMRAB-TOLC MULTIDRUG EFFLUX PUMP"/>
    <property type="match status" value="1"/>
</dbReference>
<evidence type="ECO:0000256" key="2">
    <source>
        <dbReference type="ARBA" id="ARBA00009477"/>
    </source>
</evidence>
<dbReference type="AlphaFoldDB" id="A0A023PYW7"/>
<reference evidence="14 15" key="2">
    <citation type="submission" date="2014-12" db="EMBL/GenBank/DDBJ databases">
        <title>Draft Genome Sequence of Pseudoalteromonas luteoviolacea HI1.</title>
        <authorList>
            <person name="Asahina A.Y."/>
            <person name="Hadfield M.G."/>
        </authorList>
    </citation>
    <scope>NUCLEOTIDE SEQUENCE [LARGE SCALE GENOMIC DNA]</scope>
    <source>
        <strain evidence="14 15">HI1</strain>
    </source>
</reference>
<dbReference type="NCBIfam" id="TIGR01843">
    <property type="entry name" value="type_I_hlyD"/>
    <property type="match status" value="1"/>
</dbReference>
<comment type="subcellular location">
    <subcellularLocation>
        <location evidence="1 9">Cell inner membrane</location>
        <topology evidence="1 9">Single-pass membrane protein</topology>
    </subcellularLocation>
</comment>
<proteinExistence type="inferred from homology"/>
<dbReference type="GO" id="GO:0015031">
    <property type="term" value="P:protein transport"/>
    <property type="evidence" value="ECO:0007669"/>
    <property type="project" value="InterPro"/>
</dbReference>
<dbReference type="Gene3D" id="2.40.50.100">
    <property type="match status" value="1"/>
</dbReference>
<protein>
    <recommendedName>
        <fullName evidence="9">Membrane fusion protein (MFP) family protein</fullName>
    </recommendedName>
</protein>
<keyword evidence="4 9" id="KW-1003">Cell membrane</keyword>
<dbReference type="RefSeq" id="WP_039610718.1">
    <property type="nucleotide sequence ID" value="NZ_JWIC01000007.1"/>
</dbReference>
<dbReference type="Pfam" id="PF25994">
    <property type="entry name" value="HH_AprE"/>
    <property type="match status" value="1"/>
</dbReference>
<keyword evidence="6 9" id="KW-0812">Transmembrane</keyword>
<organism evidence="13">
    <name type="scientific">Pseudoalteromonas luteoviolacea</name>
    <dbReference type="NCBI Taxonomy" id="43657"/>
    <lineage>
        <taxon>Bacteria</taxon>
        <taxon>Pseudomonadati</taxon>
        <taxon>Pseudomonadota</taxon>
        <taxon>Gammaproteobacteria</taxon>
        <taxon>Alteromonadales</taxon>
        <taxon>Pseudoalteromonadaceae</taxon>
        <taxon>Pseudoalteromonas</taxon>
    </lineage>
</organism>
<dbReference type="Proteomes" id="UP000031327">
    <property type="component" value="Unassembled WGS sequence"/>
</dbReference>
<keyword evidence="10" id="KW-0175">Coiled coil</keyword>
<sequence>MEQTNMHKSTPVTQSNYCDKSLRRFGYTLAMAMLLTFGGWAGFAPLNSAVVAPATVTVEGFRKKVQHLEGGIVSEIHAKEGQFVAQNQLLLTLDKTQLEAQIQILDTEILSAMALQSRLVAERNNDSEPDFSKLNANGSVGTEIYASQLAVFHASRDSRLGEQQILQNKIEQLQASKLGLKALITSKQARIQSYQLELEDFGKLADRGYSSKQQVRHIERLKAEIEGEVAEHRSQIASLEIQSGETELQILQLSRQFLLDTTSQLDEVQSLILDKTERRKALLEKLTRSDIVAPVAGRVLGTSVHTIGGVIMPAETILELVPEEDALIVDARVSPAEVSRLTPGQHVDLRFSTLKQAKTMVLYGEVLSVSADKLTDQQQDYPYYLARISVLPSSQERLLNAGVSLLPGMPAEVHIKTGEQTLMAYMMQPVRDMFARSLTEQ</sequence>
<evidence type="ECO:0000256" key="6">
    <source>
        <dbReference type="ARBA" id="ARBA00022692"/>
    </source>
</evidence>
<evidence type="ECO:0000256" key="3">
    <source>
        <dbReference type="ARBA" id="ARBA00022448"/>
    </source>
</evidence>
<evidence type="ECO:0000256" key="1">
    <source>
        <dbReference type="ARBA" id="ARBA00004377"/>
    </source>
</evidence>
<dbReference type="OrthoDB" id="9775513at2"/>
<dbReference type="PRINTS" id="PR01490">
    <property type="entry name" value="RTXTOXIND"/>
</dbReference>
<evidence type="ECO:0000256" key="5">
    <source>
        <dbReference type="ARBA" id="ARBA00022519"/>
    </source>
</evidence>
<feature type="domain" description="AprE-like beta-barrel" evidence="12">
    <location>
        <begin position="327"/>
        <end position="418"/>
    </location>
</feature>